<keyword evidence="3" id="KW-1185">Reference proteome</keyword>
<gene>
    <name evidence="2" type="ORF">FF36_03396</name>
</gene>
<feature type="region of interest" description="Disordered" evidence="1">
    <location>
        <begin position="52"/>
        <end position="87"/>
    </location>
</feature>
<dbReference type="EMBL" id="JYFN01000025">
    <property type="protein sequence ID" value="KJE22327.1"/>
    <property type="molecule type" value="Genomic_DNA"/>
</dbReference>
<evidence type="ECO:0000313" key="3">
    <source>
        <dbReference type="Proteomes" id="UP000032545"/>
    </source>
</evidence>
<accession>A0A0D8BFY8</accession>
<evidence type="ECO:0008006" key="4">
    <source>
        <dbReference type="Google" id="ProtNLM"/>
    </source>
</evidence>
<dbReference type="AlphaFoldDB" id="A0A0D8BFY8"/>
<proteinExistence type="predicted"/>
<feature type="compositionally biased region" description="Low complexity" evidence="1">
    <location>
        <begin position="64"/>
        <end position="87"/>
    </location>
</feature>
<protein>
    <recommendedName>
        <fullName evidence="4">DUF3558 domain-containing protein</fullName>
    </recommendedName>
</protein>
<sequence length="212" mass="21486">MSVRRGGASAGADKWGIRMARPVMNRIHVAARGTLPALAVLVALGLSGCGPSNGAAAPSSGDTAPSPAAGHQGAAATGASKSGTPATPAASAAVNPCAIVSRQEAEHLAGTSLNSPVSVAEKCTYSAPPSGPTTQVEVFVGETAKDYLTAERGIGHELRPLSGIGDEAYIEDYAVFVKKADFWVSIDLVRSNDPAENRGPLEGLARTVADRI</sequence>
<dbReference type="PATRIC" id="fig|1502723.3.peg.2827"/>
<dbReference type="Proteomes" id="UP000032545">
    <property type="component" value="Unassembled WGS sequence"/>
</dbReference>
<evidence type="ECO:0000256" key="1">
    <source>
        <dbReference type="SAM" id="MobiDB-lite"/>
    </source>
</evidence>
<organism evidence="2 3">
    <name type="scientific">Frankia torreyi</name>
    <dbReference type="NCBI Taxonomy" id="1856"/>
    <lineage>
        <taxon>Bacteria</taxon>
        <taxon>Bacillati</taxon>
        <taxon>Actinomycetota</taxon>
        <taxon>Actinomycetes</taxon>
        <taxon>Frankiales</taxon>
        <taxon>Frankiaceae</taxon>
        <taxon>Frankia</taxon>
    </lineage>
</organism>
<name>A0A0D8BFY8_9ACTN</name>
<reference evidence="2 3" key="2">
    <citation type="journal article" date="2016" name="Genome Announc.">
        <title>Permanent Draft Genome Sequences for Two Variants of Frankia sp. Strain CpI1, the First Frankia Strain Isolated from Root Nodules of Comptonia peregrina.</title>
        <authorList>
            <person name="Oshone R."/>
            <person name="Hurst S.G.IV."/>
            <person name="Abebe-Akele F."/>
            <person name="Simpson S."/>
            <person name="Morris K."/>
            <person name="Thomas W.K."/>
            <person name="Tisa L.S."/>
        </authorList>
    </citation>
    <scope>NUCLEOTIDE SEQUENCE [LARGE SCALE GENOMIC DNA]</scope>
    <source>
        <strain evidence="3">CpI1-S</strain>
    </source>
</reference>
<evidence type="ECO:0000313" key="2">
    <source>
        <dbReference type="EMBL" id="KJE22327.1"/>
    </source>
</evidence>
<comment type="caution">
    <text evidence="2">The sequence shown here is derived from an EMBL/GenBank/DDBJ whole genome shotgun (WGS) entry which is preliminary data.</text>
</comment>
<reference evidence="3" key="1">
    <citation type="submission" date="2015-02" db="EMBL/GenBank/DDBJ databases">
        <title>Draft Genome of Frankia sp. CpI1-S.</title>
        <authorList>
            <person name="Oshone R.T."/>
            <person name="Ngom M."/>
            <person name="Ghodhbane-Gtari F."/>
            <person name="Gtari M."/>
            <person name="Morris K."/>
            <person name="Thomas K."/>
            <person name="Sen A."/>
            <person name="Tisa L.S."/>
        </authorList>
    </citation>
    <scope>NUCLEOTIDE SEQUENCE [LARGE SCALE GENOMIC DNA]</scope>
    <source>
        <strain evidence="3">CpI1-S</strain>
    </source>
</reference>